<sequence>MDRAPSANAAVEEEGGPDGVGGPRAAPTATVLHSYLSKVLATLGSRLQVLALHCARLERDQSGSGS</sequence>
<name>A0AAV7S464_PLEWA</name>
<proteinExistence type="predicted"/>
<dbReference type="AlphaFoldDB" id="A0AAV7S464"/>
<accession>A0AAV7S464</accession>
<protein>
    <submittedName>
        <fullName evidence="2">Uncharacterized protein</fullName>
    </submittedName>
</protein>
<feature type="region of interest" description="Disordered" evidence="1">
    <location>
        <begin position="1"/>
        <end position="26"/>
    </location>
</feature>
<gene>
    <name evidence="2" type="ORF">NDU88_000063</name>
</gene>
<reference evidence="2" key="1">
    <citation type="journal article" date="2022" name="bioRxiv">
        <title>Sequencing and chromosome-scale assembly of the giantPleurodeles waltlgenome.</title>
        <authorList>
            <person name="Brown T."/>
            <person name="Elewa A."/>
            <person name="Iarovenko S."/>
            <person name="Subramanian E."/>
            <person name="Araus A.J."/>
            <person name="Petzold A."/>
            <person name="Susuki M."/>
            <person name="Suzuki K.-i.T."/>
            <person name="Hayashi T."/>
            <person name="Toyoda A."/>
            <person name="Oliveira C."/>
            <person name="Osipova E."/>
            <person name="Leigh N.D."/>
            <person name="Simon A."/>
            <person name="Yun M.H."/>
        </authorList>
    </citation>
    <scope>NUCLEOTIDE SEQUENCE</scope>
    <source>
        <strain evidence="2">20211129_DDA</strain>
        <tissue evidence="2">Liver</tissue>
    </source>
</reference>
<evidence type="ECO:0000313" key="2">
    <source>
        <dbReference type="EMBL" id="KAJ1159556.1"/>
    </source>
</evidence>
<evidence type="ECO:0000313" key="3">
    <source>
        <dbReference type="Proteomes" id="UP001066276"/>
    </source>
</evidence>
<dbReference type="EMBL" id="JANPWB010000008">
    <property type="protein sequence ID" value="KAJ1159556.1"/>
    <property type="molecule type" value="Genomic_DNA"/>
</dbReference>
<comment type="caution">
    <text evidence="2">The sequence shown here is derived from an EMBL/GenBank/DDBJ whole genome shotgun (WGS) entry which is preliminary data.</text>
</comment>
<evidence type="ECO:0000256" key="1">
    <source>
        <dbReference type="SAM" id="MobiDB-lite"/>
    </source>
</evidence>
<keyword evidence="3" id="KW-1185">Reference proteome</keyword>
<organism evidence="2 3">
    <name type="scientific">Pleurodeles waltl</name>
    <name type="common">Iberian ribbed newt</name>
    <dbReference type="NCBI Taxonomy" id="8319"/>
    <lineage>
        <taxon>Eukaryota</taxon>
        <taxon>Metazoa</taxon>
        <taxon>Chordata</taxon>
        <taxon>Craniata</taxon>
        <taxon>Vertebrata</taxon>
        <taxon>Euteleostomi</taxon>
        <taxon>Amphibia</taxon>
        <taxon>Batrachia</taxon>
        <taxon>Caudata</taxon>
        <taxon>Salamandroidea</taxon>
        <taxon>Salamandridae</taxon>
        <taxon>Pleurodelinae</taxon>
        <taxon>Pleurodeles</taxon>
    </lineage>
</organism>
<dbReference type="Proteomes" id="UP001066276">
    <property type="component" value="Chromosome 4_2"/>
</dbReference>